<dbReference type="InterPro" id="IPR003660">
    <property type="entry name" value="HAMP_dom"/>
</dbReference>
<comment type="catalytic activity">
    <reaction evidence="1">
        <text>ATP + protein L-histidine = ADP + protein N-phospho-L-histidine.</text>
        <dbReference type="EC" id="2.7.13.3"/>
    </reaction>
</comment>
<dbReference type="InterPro" id="IPR036097">
    <property type="entry name" value="HisK_dim/P_sf"/>
</dbReference>
<dbReference type="SUPFAM" id="SSF55874">
    <property type="entry name" value="ATPase domain of HSP90 chaperone/DNA topoisomerase II/histidine kinase"/>
    <property type="match status" value="1"/>
</dbReference>
<evidence type="ECO:0000256" key="2">
    <source>
        <dbReference type="ARBA" id="ARBA00004370"/>
    </source>
</evidence>
<evidence type="ECO:0000259" key="13">
    <source>
        <dbReference type="PROSITE" id="PS50885"/>
    </source>
</evidence>
<reference evidence="15" key="1">
    <citation type="journal article" date="2019" name="Int. J. Syst. Evol. Microbiol.">
        <title>The Global Catalogue of Microorganisms (GCM) 10K type strain sequencing project: providing services to taxonomists for standard genome sequencing and annotation.</title>
        <authorList>
            <consortium name="The Broad Institute Genomics Platform"/>
            <consortium name="The Broad Institute Genome Sequencing Center for Infectious Disease"/>
            <person name="Wu L."/>
            <person name="Ma J."/>
        </authorList>
    </citation>
    <scope>NUCLEOTIDE SEQUENCE [LARGE SCALE GENOMIC DNA]</scope>
    <source>
        <strain evidence="15">NBRC 109341</strain>
    </source>
</reference>
<gene>
    <name evidence="14" type="ORF">GCM10007935_06570</name>
</gene>
<dbReference type="PANTHER" id="PTHR45436">
    <property type="entry name" value="SENSOR HISTIDINE KINASE YKOH"/>
    <property type="match status" value="1"/>
</dbReference>
<evidence type="ECO:0000256" key="7">
    <source>
        <dbReference type="ARBA" id="ARBA00022777"/>
    </source>
</evidence>
<dbReference type="PANTHER" id="PTHR45436:SF5">
    <property type="entry name" value="SENSOR HISTIDINE KINASE TRCS"/>
    <property type="match status" value="1"/>
</dbReference>
<keyword evidence="6 11" id="KW-0812">Transmembrane</keyword>
<feature type="domain" description="Histidine kinase" evidence="12">
    <location>
        <begin position="265"/>
        <end position="477"/>
    </location>
</feature>
<dbReference type="Pfam" id="PF02518">
    <property type="entry name" value="HATPase_c"/>
    <property type="match status" value="1"/>
</dbReference>
<proteinExistence type="predicted"/>
<name>A0ABQ6BYJ8_9BURK</name>
<feature type="domain" description="HAMP" evidence="13">
    <location>
        <begin position="206"/>
        <end position="257"/>
    </location>
</feature>
<evidence type="ECO:0000259" key="12">
    <source>
        <dbReference type="PROSITE" id="PS50109"/>
    </source>
</evidence>
<sequence length="477" mass="51147">MTGAPPRPTPRWRSSLRWRLLAATLAALAVALTLAGLMLASLFREHVMSQFENALRRQLDQLTAQLEFDASGQPQIDTQTLTDPRWQRPFGGLYWQIDRLAPAADGIRPAVLRSRSLWDTTLQMPDDAVADGVVHVHEGHGPRSVPVLMLERSLSVAEQPGTRWRLVVASETQEAHEAVARFNSVLAASLGLLGALLAIAALAQVSMGLAPLRALQTALKRVREGQDTRLHGNFAAEIQPLIDDFNGVLDRNAEIVARARTQAGNLAHALKTPLTVLSQAAGQPGNEASAPLARLVQEQTNTVRRQVDWHLARARAAGAQRLPGLRTPLAPTVAGLVRVMQRVHADRDLSIDMAGIPPTLSFAGEEQDLQEMLGNLLDNACKWARHTVRIQAQKHAPMPGTNGPGLQLEVVDDGPGIAPDVRQAVLARGARLDESMAGSGLGLAIVDELAQLYGGRLALETAPGGGLLARLTLPAAA</sequence>
<dbReference type="PROSITE" id="PS50109">
    <property type="entry name" value="HIS_KIN"/>
    <property type="match status" value="1"/>
</dbReference>
<keyword evidence="4" id="KW-0597">Phosphoprotein</keyword>
<evidence type="ECO:0000256" key="3">
    <source>
        <dbReference type="ARBA" id="ARBA00012438"/>
    </source>
</evidence>
<dbReference type="InterPro" id="IPR036890">
    <property type="entry name" value="HATPase_C_sf"/>
</dbReference>
<accession>A0ABQ6BYJ8</accession>
<dbReference type="PROSITE" id="PS50885">
    <property type="entry name" value="HAMP"/>
    <property type="match status" value="1"/>
</dbReference>
<evidence type="ECO:0000256" key="8">
    <source>
        <dbReference type="ARBA" id="ARBA00022989"/>
    </source>
</evidence>
<evidence type="ECO:0000256" key="9">
    <source>
        <dbReference type="ARBA" id="ARBA00023012"/>
    </source>
</evidence>
<dbReference type="EC" id="2.7.13.3" evidence="3"/>
<evidence type="ECO:0000256" key="1">
    <source>
        <dbReference type="ARBA" id="ARBA00000085"/>
    </source>
</evidence>
<dbReference type="InterPro" id="IPR004358">
    <property type="entry name" value="Sig_transdc_His_kin-like_C"/>
</dbReference>
<dbReference type="EMBL" id="BSPB01000003">
    <property type="protein sequence ID" value="GLS13228.1"/>
    <property type="molecule type" value="Genomic_DNA"/>
</dbReference>
<dbReference type="InterPro" id="IPR005467">
    <property type="entry name" value="His_kinase_dom"/>
</dbReference>
<comment type="subcellular location">
    <subcellularLocation>
        <location evidence="2">Membrane</location>
    </subcellularLocation>
</comment>
<organism evidence="14 15">
    <name type="scientific">Hydrogenophaga electricum</name>
    <dbReference type="NCBI Taxonomy" id="1230953"/>
    <lineage>
        <taxon>Bacteria</taxon>
        <taxon>Pseudomonadati</taxon>
        <taxon>Pseudomonadota</taxon>
        <taxon>Betaproteobacteria</taxon>
        <taxon>Burkholderiales</taxon>
        <taxon>Comamonadaceae</taxon>
        <taxon>Hydrogenophaga</taxon>
    </lineage>
</organism>
<dbReference type="SMART" id="SM00387">
    <property type="entry name" value="HATPase_c"/>
    <property type="match status" value="1"/>
</dbReference>
<keyword evidence="7" id="KW-0418">Kinase</keyword>
<keyword evidence="5" id="KW-0808">Transferase</keyword>
<dbReference type="RefSeq" id="WP_284306683.1">
    <property type="nucleotide sequence ID" value="NZ_BSPB01000003.1"/>
</dbReference>
<evidence type="ECO:0000256" key="5">
    <source>
        <dbReference type="ARBA" id="ARBA00022679"/>
    </source>
</evidence>
<evidence type="ECO:0000256" key="6">
    <source>
        <dbReference type="ARBA" id="ARBA00022692"/>
    </source>
</evidence>
<keyword evidence="9" id="KW-0902">Two-component regulatory system</keyword>
<feature type="transmembrane region" description="Helical" evidence="11">
    <location>
        <begin position="190"/>
        <end position="212"/>
    </location>
</feature>
<dbReference type="InterPro" id="IPR003594">
    <property type="entry name" value="HATPase_dom"/>
</dbReference>
<dbReference type="Gene3D" id="1.10.287.130">
    <property type="match status" value="1"/>
</dbReference>
<evidence type="ECO:0000256" key="10">
    <source>
        <dbReference type="ARBA" id="ARBA00023136"/>
    </source>
</evidence>
<evidence type="ECO:0000313" key="15">
    <source>
        <dbReference type="Proteomes" id="UP001156903"/>
    </source>
</evidence>
<evidence type="ECO:0000256" key="11">
    <source>
        <dbReference type="SAM" id="Phobius"/>
    </source>
</evidence>
<dbReference type="Gene3D" id="3.30.565.10">
    <property type="entry name" value="Histidine kinase-like ATPase, C-terminal domain"/>
    <property type="match status" value="1"/>
</dbReference>
<dbReference type="Proteomes" id="UP001156903">
    <property type="component" value="Unassembled WGS sequence"/>
</dbReference>
<comment type="caution">
    <text evidence="14">The sequence shown here is derived from an EMBL/GenBank/DDBJ whole genome shotgun (WGS) entry which is preliminary data.</text>
</comment>
<evidence type="ECO:0000256" key="4">
    <source>
        <dbReference type="ARBA" id="ARBA00022553"/>
    </source>
</evidence>
<keyword evidence="15" id="KW-1185">Reference proteome</keyword>
<dbReference type="PRINTS" id="PR00344">
    <property type="entry name" value="BCTRLSENSOR"/>
</dbReference>
<keyword evidence="10 11" id="KW-0472">Membrane</keyword>
<dbReference type="InterPro" id="IPR050428">
    <property type="entry name" value="TCS_sensor_his_kinase"/>
</dbReference>
<dbReference type="SUPFAM" id="SSF47384">
    <property type="entry name" value="Homodimeric domain of signal transducing histidine kinase"/>
    <property type="match status" value="1"/>
</dbReference>
<evidence type="ECO:0000313" key="14">
    <source>
        <dbReference type="EMBL" id="GLS13228.1"/>
    </source>
</evidence>
<keyword evidence="8 11" id="KW-1133">Transmembrane helix</keyword>
<protein>
    <recommendedName>
        <fullName evidence="3">histidine kinase</fullName>
        <ecNumber evidence="3">2.7.13.3</ecNumber>
    </recommendedName>
</protein>